<keyword evidence="18" id="KW-0479">Metal-binding</keyword>
<evidence type="ECO:0000256" key="1">
    <source>
        <dbReference type="ARBA" id="ARBA00004651"/>
    </source>
</evidence>
<comment type="similarity">
    <text evidence="2">Belongs to the bacterial diacylglycerol kinase family.</text>
</comment>
<keyword evidence="3" id="KW-1003">Cell membrane</keyword>
<keyword evidence="5 20" id="KW-0808">Transferase</keyword>
<feature type="transmembrane region" description="Helical" evidence="19">
    <location>
        <begin position="12"/>
        <end position="40"/>
    </location>
</feature>
<dbReference type="InterPro" id="IPR000829">
    <property type="entry name" value="DAGK"/>
</dbReference>
<dbReference type="GO" id="GO:0004143">
    <property type="term" value="F:ATP-dependent diacylglycerol kinase activity"/>
    <property type="evidence" value="ECO:0007669"/>
    <property type="project" value="UniProtKB-EC"/>
</dbReference>
<evidence type="ECO:0000256" key="16">
    <source>
        <dbReference type="PIRSR" id="PIRSR600829-2"/>
    </source>
</evidence>
<dbReference type="GO" id="GO:0005886">
    <property type="term" value="C:plasma membrane"/>
    <property type="evidence" value="ECO:0007669"/>
    <property type="project" value="UniProtKB-SubCell"/>
</dbReference>
<keyword evidence="4" id="KW-0444">Lipid biosynthesis</keyword>
<name>A0A6J4VUF6_9DEIN</name>
<evidence type="ECO:0000256" key="18">
    <source>
        <dbReference type="PIRSR" id="PIRSR600829-4"/>
    </source>
</evidence>
<evidence type="ECO:0000256" key="15">
    <source>
        <dbReference type="PIRSR" id="PIRSR600829-1"/>
    </source>
</evidence>
<dbReference type="PANTHER" id="PTHR34299">
    <property type="entry name" value="DIACYLGLYCEROL KINASE"/>
    <property type="match status" value="1"/>
</dbReference>
<sequence>MWATSGNFRIEVVVGVLALALGLLLRTGVVPILSLCALVLSLELMNCALEAAVNLASPELHPVAKYAKDAAAGAVLVAALISVVVGVWLLGPPLWVLIF</sequence>
<evidence type="ECO:0000313" key="20">
    <source>
        <dbReference type="EMBL" id="CAA9588628.1"/>
    </source>
</evidence>
<dbReference type="EC" id="2.7.1.107" evidence="20"/>
<evidence type="ECO:0000256" key="7">
    <source>
        <dbReference type="ARBA" id="ARBA00022741"/>
    </source>
</evidence>
<keyword evidence="14" id="KW-1208">Phospholipid metabolism</keyword>
<feature type="binding site" evidence="16">
    <location>
        <position position="43"/>
    </location>
    <ligand>
        <name>substrate</name>
    </ligand>
</feature>
<keyword evidence="13" id="KW-0594">Phospholipid biosynthesis</keyword>
<dbReference type="GO" id="GO:0008654">
    <property type="term" value="P:phospholipid biosynthetic process"/>
    <property type="evidence" value="ECO:0007669"/>
    <property type="project" value="UniProtKB-KW"/>
</dbReference>
<feature type="binding site" evidence="18">
    <location>
        <position position="50"/>
    </location>
    <ligand>
        <name>a divalent metal cation</name>
        <dbReference type="ChEBI" id="CHEBI:60240"/>
    </ligand>
</feature>
<keyword evidence="6 19" id="KW-0812">Transmembrane</keyword>
<evidence type="ECO:0000256" key="10">
    <source>
        <dbReference type="ARBA" id="ARBA00022989"/>
    </source>
</evidence>
<evidence type="ECO:0000256" key="14">
    <source>
        <dbReference type="ARBA" id="ARBA00023264"/>
    </source>
</evidence>
<protein>
    <submittedName>
        <fullName evidence="20">Diacylglycerol kinase</fullName>
        <ecNumber evidence="20">2.7.1.107</ecNumber>
    </submittedName>
</protein>
<dbReference type="Gene3D" id="1.10.287.3610">
    <property type="match status" value="1"/>
</dbReference>
<gene>
    <name evidence="20" type="ORF">AVDCRST_MAG86-4164</name>
</gene>
<organism evidence="20">
    <name type="scientific">uncultured Truepera sp</name>
    <dbReference type="NCBI Taxonomy" id="543023"/>
    <lineage>
        <taxon>Bacteria</taxon>
        <taxon>Thermotogati</taxon>
        <taxon>Deinococcota</taxon>
        <taxon>Deinococci</taxon>
        <taxon>Trueperales</taxon>
        <taxon>Trueperaceae</taxon>
        <taxon>Truepera</taxon>
        <taxon>environmental samples</taxon>
    </lineage>
</organism>
<keyword evidence="18" id="KW-0460">Magnesium</keyword>
<keyword evidence="9 17" id="KW-0067">ATP-binding</keyword>
<evidence type="ECO:0000256" key="3">
    <source>
        <dbReference type="ARBA" id="ARBA00022475"/>
    </source>
</evidence>
<feature type="transmembrane region" description="Helical" evidence="19">
    <location>
        <begin position="70"/>
        <end position="98"/>
    </location>
</feature>
<evidence type="ECO:0000256" key="17">
    <source>
        <dbReference type="PIRSR" id="PIRSR600829-3"/>
    </source>
</evidence>
<evidence type="ECO:0000256" key="5">
    <source>
        <dbReference type="ARBA" id="ARBA00022679"/>
    </source>
</evidence>
<dbReference type="GO" id="GO:0005524">
    <property type="term" value="F:ATP binding"/>
    <property type="evidence" value="ECO:0007669"/>
    <property type="project" value="UniProtKB-KW"/>
</dbReference>
<evidence type="ECO:0000256" key="12">
    <source>
        <dbReference type="ARBA" id="ARBA00023136"/>
    </source>
</evidence>
<evidence type="ECO:0000256" key="2">
    <source>
        <dbReference type="ARBA" id="ARBA00005967"/>
    </source>
</evidence>
<feature type="binding site" evidence="17">
    <location>
        <begin position="59"/>
        <end position="61"/>
    </location>
    <ligand>
        <name>ATP</name>
        <dbReference type="ChEBI" id="CHEBI:30616"/>
    </ligand>
</feature>
<keyword evidence="7 17" id="KW-0547">Nucleotide-binding</keyword>
<dbReference type="InterPro" id="IPR033717">
    <property type="entry name" value="UDPK"/>
</dbReference>
<feature type="active site" description="Proton acceptor" evidence="15">
    <location>
        <position position="43"/>
    </location>
</feature>
<keyword evidence="8 20" id="KW-0418">Kinase</keyword>
<comment type="cofactor">
    <cofactor evidence="18">
        <name>Mg(2+)</name>
        <dbReference type="ChEBI" id="CHEBI:18420"/>
    </cofactor>
    <text evidence="18">Mn(2+), Zn(2+), Cd(2+) and Co(2+) support activity to lesser extents.</text>
</comment>
<evidence type="ECO:0000256" key="8">
    <source>
        <dbReference type="ARBA" id="ARBA00022777"/>
    </source>
</evidence>
<feature type="binding site" evidence="17">
    <location>
        <position position="50"/>
    </location>
    <ligand>
        <name>ATP</name>
        <dbReference type="ChEBI" id="CHEBI:30616"/>
    </ligand>
</feature>
<dbReference type="PANTHER" id="PTHR34299:SF1">
    <property type="entry name" value="DIACYLGLYCEROL KINASE"/>
    <property type="match status" value="1"/>
</dbReference>
<proteinExistence type="inferred from homology"/>
<reference evidence="20" key="1">
    <citation type="submission" date="2020-02" db="EMBL/GenBank/DDBJ databases">
        <authorList>
            <person name="Meier V. D."/>
        </authorList>
    </citation>
    <scope>NUCLEOTIDE SEQUENCE</scope>
    <source>
        <strain evidence="20">AVDCRST_MAG86</strain>
    </source>
</reference>
<keyword evidence="10 19" id="KW-1133">Transmembrane helix</keyword>
<dbReference type="Pfam" id="PF01219">
    <property type="entry name" value="DAGK_prokar"/>
    <property type="match status" value="1"/>
</dbReference>
<dbReference type="InterPro" id="IPR036945">
    <property type="entry name" value="DAGK_sf"/>
</dbReference>
<evidence type="ECO:0000256" key="6">
    <source>
        <dbReference type="ARBA" id="ARBA00022692"/>
    </source>
</evidence>
<dbReference type="GO" id="GO:0046872">
    <property type="term" value="F:metal ion binding"/>
    <property type="evidence" value="ECO:0007669"/>
    <property type="project" value="UniProtKB-KW"/>
</dbReference>
<dbReference type="AlphaFoldDB" id="A0A6J4VUF6"/>
<evidence type="ECO:0000256" key="13">
    <source>
        <dbReference type="ARBA" id="ARBA00023209"/>
    </source>
</evidence>
<dbReference type="EMBL" id="CADCWP010000364">
    <property type="protein sequence ID" value="CAA9588628.1"/>
    <property type="molecule type" value="Genomic_DNA"/>
</dbReference>
<keyword evidence="12 19" id="KW-0472">Membrane</keyword>
<evidence type="ECO:0000256" key="4">
    <source>
        <dbReference type="ARBA" id="ARBA00022516"/>
    </source>
</evidence>
<accession>A0A6J4VUF6</accession>
<dbReference type="CDD" id="cd14265">
    <property type="entry name" value="UDPK_IM_like"/>
    <property type="match status" value="1"/>
</dbReference>
<keyword evidence="11" id="KW-0443">Lipid metabolism</keyword>
<evidence type="ECO:0000256" key="11">
    <source>
        <dbReference type="ARBA" id="ARBA00023098"/>
    </source>
</evidence>
<feature type="binding site" evidence="17">
    <location>
        <begin position="68"/>
        <end position="69"/>
    </location>
    <ligand>
        <name>ATP</name>
        <dbReference type="ChEBI" id="CHEBI:30616"/>
    </ligand>
</feature>
<evidence type="ECO:0000256" key="19">
    <source>
        <dbReference type="SAM" id="Phobius"/>
    </source>
</evidence>
<evidence type="ECO:0000256" key="9">
    <source>
        <dbReference type="ARBA" id="ARBA00022840"/>
    </source>
</evidence>
<comment type="subcellular location">
    <subcellularLocation>
        <location evidence="1">Cell membrane</location>
        <topology evidence="1">Multi-pass membrane protein</topology>
    </subcellularLocation>
</comment>